<dbReference type="InterPro" id="IPR007810">
    <property type="entry name" value="Pep3/Vps18_beta-prop"/>
</dbReference>
<proteinExistence type="predicted"/>
<reference evidence="2" key="1">
    <citation type="submission" date="2021-03" db="EMBL/GenBank/DDBJ databases">
        <authorList>
            <person name="Tran Van P."/>
        </authorList>
    </citation>
    <scope>NUCLEOTIDE SEQUENCE</scope>
</reference>
<dbReference type="Proteomes" id="UP001153148">
    <property type="component" value="Unassembled WGS sequence"/>
</dbReference>
<organism evidence="2 3">
    <name type="scientific">Timema podura</name>
    <name type="common">Walking stick</name>
    <dbReference type="NCBI Taxonomy" id="61482"/>
    <lineage>
        <taxon>Eukaryota</taxon>
        <taxon>Metazoa</taxon>
        <taxon>Ecdysozoa</taxon>
        <taxon>Arthropoda</taxon>
        <taxon>Hexapoda</taxon>
        <taxon>Insecta</taxon>
        <taxon>Pterygota</taxon>
        <taxon>Neoptera</taxon>
        <taxon>Polyneoptera</taxon>
        <taxon>Phasmatodea</taxon>
        <taxon>Timematodea</taxon>
        <taxon>Timematoidea</taxon>
        <taxon>Timematidae</taxon>
        <taxon>Timema</taxon>
    </lineage>
</organism>
<dbReference type="Pfam" id="PF05131">
    <property type="entry name" value="Pep3_Vps18"/>
    <property type="match status" value="1"/>
</dbReference>
<dbReference type="EMBL" id="CAJPIN010073142">
    <property type="protein sequence ID" value="CAG2067677.1"/>
    <property type="molecule type" value="Genomic_DNA"/>
</dbReference>
<feature type="domain" description="Pep3/Vps18 beta-propeller" evidence="1">
    <location>
        <begin position="6"/>
        <end position="91"/>
    </location>
</feature>
<evidence type="ECO:0000313" key="2">
    <source>
        <dbReference type="EMBL" id="CAG2067677.1"/>
    </source>
</evidence>
<protein>
    <recommendedName>
        <fullName evidence="1">Pep3/Vps18 beta-propeller domain-containing protein</fullName>
    </recommendedName>
</protein>
<accession>A0ABN7PIU2</accession>
<sequence>MDPTGTASVLTNNQLLQYPSSSLAPLSFVLTEFHALLLYSDHVRGISMLNHELVFEDYYNESFGKLVSITKDPIKGTIWAFAERAVFRYKVTHEERNVWQVCR</sequence>
<evidence type="ECO:0000313" key="3">
    <source>
        <dbReference type="Proteomes" id="UP001153148"/>
    </source>
</evidence>
<feature type="non-terminal residue" evidence="2">
    <location>
        <position position="103"/>
    </location>
</feature>
<evidence type="ECO:0000259" key="1">
    <source>
        <dbReference type="Pfam" id="PF05131"/>
    </source>
</evidence>
<gene>
    <name evidence="2" type="ORF">TPAB3V08_LOCUS14620</name>
</gene>
<name>A0ABN7PIU2_TIMPD</name>
<keyword evidence="3" id="KW-1185">Reference proteome</keyword>
<comment type="caution">
    <text evidence="2">The sequence shown here is derived from an EMBL/GenBank/DDBJ whole genome shotgun (WGS) entry which is preliminary data.</text>
</comment>